<organism evidence="1 2">
    <name type="scientific">Alternaria tenuissima</name>
    <dbReference type="NCBI Taxonomy" id="119927"/>
    <lineage>
        <taxon>Eukaryota</taxon>
        <taxon>Fungi</taxon>
        <taxon>Dikarya</taxon>
        <taxon>Ascomycota</taxon>
        <taxon>Pezizomycotina</taxon>
        <taxon>Dothideomycetes</taxon>
        <taxon>Pleosporomycetidae</taxon>
        <taxon>Pleosporales</taxon>
        <taxon>Pleosporineae</taxon>
        <taxon>Pleosporaceae</taxon>
        <taxon>Alternaria</taxon>
        <taxon>Alternaria sect. Alternaria</taxon>
        <taxon>Alternaria alternata complex</taxon>
    </lineage>
</organism>
<evidence type="ECO:0000313" key="2">
    <source>
        <dbReference type="Proteomes" id="UP000293195"/>
    </source>
</evidence>
<dbReference type="EMBL" id="PDXF01000179">
    <property type="protein sequence ID" value="RYN85704.1"/>
    <property type="molecule type" value="Genomic_DNA"/>
</dbReference>
<gene>
    <name evidence="1" type="ORF">AA0119_g13201</name>
</gene>
<reference evidence="2" key="1">
    <citation type="journal article" date="2019" name="bioRxiv">
        <title>Genomics, evolutionary history and diagnostics of the Alternaria alternata species group including apple and Asian pear pathotypes.</title>
        <authorList>
            <person name="Armitage A.D."/>
            <person name="Cockerton H.M."/>
            <person name="Sreenivasaprasad S."/>
            <person name="Woodhall J.W."/>
            <person name="Lane C.R."/>
            <person name="Harrison R.J."/>
            <person name="Clarkson J.P."/>
        </authorList>
    </citation>
    <scope>NUCLEOTIDE SEQUENCE [LARGE SCALE GENOMIC DNA]</scope>
    <source>
        <strain evidence="2">FERA 635</strain>
    </source>
</reference>
<protein>
    <submittedName>
        <fullName evidence="1">Uncharacterized protein</fullName>
    </submittedName>
</protein>
<comment type="caution">
    <text evidence="1">The sequence shown here is derived from an EMBL/GenBank/DDBJ whole genome shotgun (WGS) entry which is preliminary data.</text>
</comment>
<evidence type="ECO:0000313" key="1">
    <source>
        <dbReference type="EMBL" id="RYN85704.1"/>
    </source>
</evidence>
<accession>A0ABY0FRI5</accession>
<proteinExistence type="predicted"/>
<sequence length="73" mass="8137">MEPSVRSPAICLRGPSDYPALVPGMKAKYGIIYEDMYNFDEFGFLMGKISSQLVVTGSEKPGKRKKLQPSDHE</sequence>
<keyword evidence="2" id="KW-1185">Reference proteome</keyword>
<name>A0ABY0FRI5_9PLEO</name>
<dbReference type="Proteomes" id="UP000293195">
    <property type="component" value="Unassembled WGS sequence"/>
</dbReference>